<reference evidence="2" key="1">
    <citation type="submission" date="2013-03" db="EMBL/GenBank/DDBJ databases">
        <title>The Genome Sequence of Anopheles minimus MINIMUS1.</title>
        <authorList>
            <consortium name="The Broad Institute Genomics Platform"/>
            <person name="Neafsey D.E."/>
            <person name="Walton C."/>
            <person name="Walker B."/>
            <person name="Young S.K."/>
            <person name="Zeng Q."/>
            <person name="Gargeya S."/>
            <person name="Fitzgerald M."/>
            <person name="Haas B."/>
            <person name="Abouelleil A."/>
            <person name="Allen A.W."/>
            <person name="Alvarado L."/>
            <person name="Arachchi H.M."/>
            <person name="Berlin A.M."/>
            <person name="Chapman S.B."/>
            <person name="Gainer-Dewar J."/>
            <person name="Goldberg J."/>
            <person name="Griggs A."/>
            <person name="Gujja S."/>
            <person name="Hansen M."/>
            <person name="Howarth C."/>
            <person name="Imamovic A."/>
            <person name="Ireland A."/>
            <person name="Larimer J."/>
            <person name="McCowan C."/>
            <person name="Murphy C."/>
            <person name="Pearson M."/>
            <person name="Poon T.W."/>
            <person name="Priest M."/>
            <person name="Roberts A."/>
            <person name="Saif S."/>
            <person name="Shea T."/>
            <person name="Sisk P."/>
            <person name="Sykes S."/>
            <person name="Wortman J."/>
            <person name="Nusbaum C."/>
            <person name="Birren B."/>
        </authorList>
    </citation>
    <scope>NUCLEOTIDE SEQUENCE [LARGE SCALE GENOMIC DNA]</scope>
    <source>
        <strain evidence="2">MINIMUS1</strain>
    </source>
</reference>
<dbReference type="VEuPathDB" id="VectorBase:AMIN010947"/>
<evidence type="ECO:0000313" key="2">
    <source>
        <dbReference type="Proteomes" id="UP000075920"/>
    </source>
</evidence>
<keyword evidence="2" id="KW-1185">Reference proteome</keyword>
<sequence>MLQMFGSTVDAIKDVPLSASSSSLQYPIMMPVRQSPIKFGIKMAAPEMVTIVPNSTKPAAGSFSWLNKE</sequence>
<evidence type="ECO:0000313" key="1">
    <source>
        <dbReference type="EnsemblMetazoa" id="AMIN010947-PA"/>
    </source>
</evidence>
<dbReference type="EnsemblMetazoa" id="AMIN010947-RA">
    <property type="protein sequence ID" value="AMIN010947-PA"/>
    <property type="gene ID" value="AMIN010947"/>
</dbReference>
<protein>
    <submittedName>
        <fullName evidence="1">Uncharacterized protein</fullName>
    </submittedName>
</protein>
<dbReference type="Proteomes" id="UP000075920">
    <property type="component" value="Unassembled WGS sequence"/>
</dbReference>
<name>A0A182WKL9_9DIPT</name>
<proteinExistence type="predicted"/>
<dbReference type="AlphaFoldDB" id="A0A182WKL9"/>
<reference evidence="1" key="2">
    <citation type="submission" date="2020-05" db="UniProtKB">
        <authorList>
            <consortium name="EnsemblMetazoa"/>
        </authorList>
    </citation>
    <scope>IDENTIFICATION</scope>
    <source>
        <strain evidence="1">MINIMUS1</strain>
    </source>
</reference>
<organism evidence="1 2">
    <name type="scientific">Anopheles minimus</name>
    <dbReference type="NCBI Taxonomy" id="112268"/>
    <lineage>
        <taxon>Eukaryota</taxon>
        <taxon>Metazoa</taxon>
        <taxon>Ecdysozoa</taxon>
        <taxon>Arthropoda</taxon>
        <taxon>Hexapoda</taxon>
        <taxon>Insecta</taxon>
        <taxon>Pterygota</taxon>
        <taxon>Neoptera</taxon>
        <taxon>Endopterygota</taxon>
        <taxon>Diptera</taxon>
        <taxon>Nematocera</taxon>
        <taxon>Culicoidea</taxon>
        <taxon>Culicidae</taxon>
        <taxon>Anophelinae</taxon>
        <taxon>Anopheles</taxon>
    </lineage>
</organism>
<accession>A0A182WKL9</accession>